<dbReference type="AlphaFoldDB" id="A0A5S9XQ33"/>
<evidence type="ECO:0000313" key="1">
    <source>
        <dbReference type="EMBL" id="CAA0393865.1"/>
    </source>
</evidence>
<accession>A0A5S9XQ33</accession>
<protein>
    <submittedName>
        <fullName evidence="1">Uncharacterized protein</fullName>
    </submittedName>
</protein>
<dbReference type="EMBL" id="CACSHJ010000095">
    <property type="protein sequence ID" value="CAA0393865.1"/>
    <property type="molecule type" value="Genomic_DNA"/>
</dbReference>
<sequence>MESRLYSRSYALIHGTTIYIFNGGIAFVTGDGLHAGQESLTSSGCMGVSEPRGRASTHEVLVVTRMTGPKDTYVIKCEELYVVFSTCVKFKENVLARSDEKHAVLAYKAGGFYTKTHTDFGYTINDFRSNKKLDTKPKTQTNFGYTIKALRSEKKIGTNPKTHTDIGFTIKALRRKKKLDTKPKTHTDFSYTIKALRSKKKLG</sequence>
<reference evidence="1 2" key="1">
    <citation type="submission" date="2019-12" db="EMBL/GenBank/DDBJ databases">
        <authorList>
            <person name="Jiao W.-B."/>
            <person name="Schneeberger K."/>
        </authorList>
    </citation>
    <scope>NUCLEOTIDE SEQUENCE [LARGE SCALE GENOMIC DNA]</scope>
    <source>
        <strain evidence="2">cv. C24</strain>
    </source>
</reference>
<name>A0A5S9XQ33_ARATH</name>
<evidence type="ECO:0000313" key="2">
    <source>
        <dbReference type="Proteomes" id="UP000434276"/>
    </source>
</evidence>
<gene>
    <name evidence="1" type="ORF">C24_LOCUS17216</name>
</gene>
<organism evidence="1 2">
    <name type="scientific">Arabidopsis thaliana</name>
    <name type="common">Mouse-ear cress</name>
    <dbReference type="NCBI Taxonomy" id="3702"/>
    <lineage>
        <taxon>Eukaryota</taxon>
        <taxon>Viridiplantae</taxon>
        <taxon>Streptophyta</taxon>
        <taxon>Embryophyta</taxon>
        <taxon>Tracheophyta</taxon>
        <taxon>Spermatophyta</taxon>
        <taxon>Magnoliopsida</taxon>
        <taxon>eudicotyledons</taxon>
        <taxon>Gunneridae</taxon>
        <taxon>Pentapetalae</taxon>
        <taxon>rosids</taxon>
        <taxon>malvids</taxon>
        <taxon>Brassicales</taxon>
        <taxon>Brassicaceae</taxon>
        <taxon>Camelineae</taxon>
        <taxon>Arabidopsis</taxon>
    </lineage>
</organism>
<dbReference type="Proteomes" id="UP000434276">
    <property type="component" value="Unassembled WGS sequence"/>
</dbReference>
<proteinExistence type="predicted"/>